<sequence>MPQEVHVPQILVRRRCTRHNICLHPLQSPFRSISLTHKRFQLILHLAGVFLLPLHQQLLADWRHFLLLRGTVSGFSVRHFFLRRSVLLLLLPSTLRRTRQGHTTMLHFHQMVLCPTPVVLNTRTNCLVRFPGSISTP</sequence>
<reference evidence="1" key="1">
    <citation type="submission" date="2021-05" db="EMBL/GenBank/DDBJ databases">
        <authorList>
            <person name="Alioto T."/>
            <person name="Alioto T."/>
            <person name="Gomez Garrido J."/>
        </authorList>
    </citation>
    <scope>NUCLEOTIDE SEQUENCE</scope>
</reference>
<name>A0A8D8K179_CULPI</name>
<protein>
    <submittedName>
        <fullName evidence="1">(northern house mosquito) hypothetical protein</fullName>
    </submittedName>
</protein>
<dbReference type="EMBL" id="HBUE01068661">
    <property type="protein sequence ID" value="CAG6471713.1"/>
    <property type="molecule type" value="Transcribed_RNA"/>
</dbReference>
<dbReference type="EMBL" id="HBUE01304998">
    <property type="protein sequence ID" value="CAG6580533.1"/>
    <property type="molecule type" value="Transcribed_RNA"/>
</dbReference>
<evidence type="ECO:0000313" key="1">
    <source>
        <dbReference type="EMBL" id="CAG6580533.1"/>
    </source>
</evidence>
<dbReference type="EMBL" id="HBUE01198902">
    <property type="protein sequence ID" value="CAG6528776.1"/>
    <property type="molecule type" value="Transcribed_RNA"/>
</dbReference>
<proteinExistence type="predicted"/>
<dbReference type="AlphaFoldDB" id="A0A8D8K179"/>
<accession>A0A8D8K179</accession>
<organism evidence="1">
    <name type="scientific">Culex pipiens</name>
    <name type="common">House mosquito</name>
    <dbReference type="NCBI Taxonomy" id="7175"/>
    <lineage>
        <taxon>Eukaryota</taxon>
        <taxon>Metazoa</taxon>
        <taxon>Ecdysozoa</taxon>
        <taxon>Arthropoda</taxon>
        <taxon>Hexapoda</taxon>
        <taxon>Insecta</taxon>
        <taxon>Pterygota</taxon>
        <taxon>Neoptera</taxon>
        <taxon>Endopterygota</taxon>
        <taxon>Diptera</taxon>
        <taxon>Nematocera</taxon>
        <taxon>Culicoidea</taxon>
        <taxon>Culicidae</taxon>
        <taxon>Culicinae</taxon>
        <taxon>Culicini</taxon>
        <taxon>Culex</taxon>
        <taxon>Culex</taxon>
    </lineage>
</organism>